<dbReference type="EMBL" id="CATNWA010018280">
    <property type="protein sequence ID" value="CAI9606509.1"/>
    <property type="molecule type" value="Genomic_DNA"/>
</dbReference>
<evidence type="ECO:0000259" key="8">
    <source>
        <dbReference type="Pfam" id="PF13359"/>
    </source>
</evidence>
<protein>
    <recommendedName>
        <fullName evidence="8">DDE Tnp4 domain-containing protein</fullName>
    </recommendedName>
</protein>
<sequence length="398" mass="46116">MDFYDDMSKMVTMMLLLRRRKKALDQKRKRQRRFWVHPLISQRLSIGHFSILFRDLRKYPEKFFSYTRMSVDTFDALLEVLRPRLMRMTTNMRKSITPEERLIVTLRYLATGESFASLRVLFLMGTTTIGKILKETCQAIWEELKSSMMPEPTEQQWLENADLFWQLSQFPNCIGALDGKQIRILMPPMSEARAYNYRRHFSIVLSAIADSSYNFMAIDVFGSSTDTKSFRSSPMGRKLAEGKFNIPPRQPLPGKSEPAVPFVMVASEAFGLSENLLCPYAQRGLTKKKKVFGYRLGKARRMVECAFNILSNKWRVLNSTMQLNVDTAATVVQACCILHNYVHQKEGHTDDEIVKDHLIQVDFKPVRAPLYVHRIRDLFSDYFMSTVGEVSGQHSTEQ</sequence>
<evidence type="ECO:0000256" key="5">
    <source>
        <dbReference type="ARBA" id="ARBA00022723"/>
    </source>
</evidence>
<comment type="similarity">
    <text evidence="3">Belongs to the HARBI1 family.</text>
</comment>
<keyword evidence="7" id="KW-0539">Nucleus</keyword>
<dbReference type="InterPro" id="IPR027806">
    <property type="entry name" value="HARBI1_dom"/>
</dbReference>
<dbReference type="Proteomes" id="UP001162483">
    <property type="component" value="Unassembled WGS sequence"/>
</dbReference>
<evidence type="ECO:0000256" key="4">
    <source>
        <dbReference type="ARBA" id="ARBA00022722"/>
    </source>
</evidence>
<reference evidence="9" key="1">
    <citation type="submission" date="2023-05" db="EMBL/GenBank/DDBJ databases">
        <authorList>
            <person name="Stuckert A."/>
        </authorList>
    </citation>
    <scope>NUCLEOTIDE SEQUENCE</scope>
</reference>
<organism evidence="9 10">
    <name type="scientific">Staurois parvus</name>
    <dbReference type="NCBI Taxonomy" id="386267"/>
    <lineage>
        <taxon>Eukaryota</taxon>
        <taxon>Metazoa</taxon>
        <taxon>Chordata</taxon>
        <taxon>Craniata</taxon>
        <taxon>Vertebrata</taxon>
        <taxon>Euteleostomi</taxon>
        <taxon>Amphibia</taxon>
        <taxon>Batrachia</taxon>
        <taxon>Anura</taxon>
        <taxon>Neobatrachia</taxon>
        <taxon>Ranoidea</taxon>
        <taxon>Ranidae</taxon>
        <taxon>Staurois</taxon>
    </lineage>
</organism>
<comment type="caution">
    <text evidence="9">The sequence shown here is derived from an EMBL/GenBank/DDBJ whole genome shotgun (WGS) entry which is preliminary data.</text>
</comment>
<comment type="subcellular location">
    <subcellularLocation>
        <location evidence="2">Nucleus</location>
    </subcellularLocation>
</comment>
<evidence type="ECO:0000256" key="3">
    <source>
        <dbReference type="ARBA" id="ARBA00006958"/>
    </source>
</evidence>
<feature type="domain" description="DDE Tnp4" evidence="8">
    <location>
        <begin position="177"/>
        <end position="340"/>
    </location>
</feature>
<name>A0ABN9GAT5_9NEOB</name>
<accession>A0ABN9GAT5</accession>
<evidence type="ECO:0000313" key="9">
    <source>
        <dbReference type="EMBL" id="CAI9606509.1"/>
    </source>
</evidence>
<evidence type="ECO:0000256" key="2">
    <source>
        <dbReference type="ARBA" id="ARBA00004123"/>
    </source>
</evidence>
<evidence type="ECO:0000313" key="10">
    <source>
        <dbReference type="Proteomes" id="UP001162483"/>
    </source>
</evidence>
<comment type="cofactor">
    <cofactor evidence="1">
        <name>a divalent metal cation</name>
        <dbReference type="ChEBI" id="CHEBI:60240"/>
    </cofactor>
</comment>
<evidence type="ECO:0000256" key="7">
    <source>
        <dbReference type="ARBA" id="ARBA00023242"/>
    </source>
</evidence>
<evidence type="ECO:0000256" key="1">
    <source>
        <dbReference type="ARBA" id="ARBA00001968"/>
    </source>
</evidence>
<gene>
    <name evidence="9" type="ORF">SPARVUS_LOCUS13795314</name>
</gene>
<proteinExistence type="inferred from homology"/>
<dbReference type="PANTHER" id="PTHR22930">
    <property type="match status" value="1"/>
</dbReference>
<dbReference type="InterPro" id="IPR045249">
    <property type="entry name" value="HARBI1-like"/>
</dbReference>
<keyword evidence="10" id="KW-1185">Reference proteome</keyword>
<dbReference type="PANTHER" id="PTHR22930:SF269">
    <property type="entry name" value="NUCLEASE HARBI1-LIKE PROTEIN"/>
    <property type="match status" value="1"/>
</dbReference>
<dbReference type="Pfam" id="PF13359">
    <property type="entry name" value="DDE_Tnp_4"/>
    <property type="match status" value="1"/>
</dbReference>
<evidence type="ECO:0000256" key="6">
    <source>
        <dbReference type="ARBA" id="ARBA00022801"/>
    </source>
</evidence>
<keyword evidence="5" id="KW-0479">Metal-binding</keyword>
<keyword evidence="4" id="KW-0540">Nuclease</keyword>
<keyword evidence="6" id="KW-0378">Hydrolase</keyword>